<dbReference type="PANTHER" id="PTHR46599:SF3">
    <property type="entry name" value="PIGGYBAC TRANSPOSABLE ELEMENT-DERIVED PROTEIN 4"/>
    <property type="match status" value="1"/>
</dbReference>
<evidence type="ECO:0000259" key="1">
    <source>
        <dbReference type="Pfam" id="PF13843"/>
    </source>
</evidence>
<gene>
    <name evidence="2" type="ORF">QE152_g10709</name>
</gene>
<proteinExistence type="predicted"/>
<feature type="domain" description="PiggyBac transposable element-derived protein" evidence="1">
    <location>
        <begin position="13"/>
        <end position="154"/>
    </location>
</feature>
<keyword evidence="3" id="KW-1185">Reference proteome</keyword>
<dbReference type="PANTHER" id="PTHR46599">
    <property type="entry name" value="PIGGYBAC TRANSPOSABLE ELEMENT-DERIVED PROTEIN 4"/>
    <property type="match status" value="1"/>
</dbReference>
<dbReference type="Pfam" id="PF13843">
    <property type="entry name" value="DDE_Tnp_1_7"/>
    <property type="match status" value="1"/>
</dbReference>
<dbReference type="EMBL" id="JASPKY010000100">
    <property type="protein sequence ID" value="KAK9737420.1"/>
    <property type="molecule type" value="Genomic_DNA"/>
</dbReference>
<organism evidence="2 3">
    <name type="scientific">Popillia japonica</name>
    <name type="common">Japanese beetle</name>
    <dbReference type="NCBI Taxonomy" id="7064"/>
    <lineage>
        <taxon>Eukaryota</taxon>
        <taxon>Metazoa</taxon>
        <taxon>Ecdysozoa</taxon>
        <taxon>Arthropoda</taxon>
        <taxon>Hexapoda</taxon>
        <taxon>Insecta</taxon>
        <taxon>Pterygota</taxon>
        <taxon>Neoptera</taxon>
        <taxon>Endopterygota</taxon>
        <taxon>Coleoptera</taxon>
        <taxon>Polyphaga</taxon>
        <taxon>Scarabaeiformia</taxon>
        <taxon>Scarabaeidae</taxon>
        <taxon>Rutelinae</taxon>
        <taxon>Popillia</taxon>
    </lineage>
</organism>
<evidence type="ECO:0000313" key="2">
    <source>
        <dbReference type="EMBL" id="KAK9737420.1"/>
    </source>
</evidence>
<dbReference type="InterPro" id="IPR029526">
    <property type="entry name" value="PGBD"/>
</dbReference>
<dbReference type="AlphaFoldDB" id="A0AAW1LQ27"/>
<sequence length="162" mass="18124">MPGPKDLAKTTSSPLDTFSLFITDAMIDIIVAYINVDINVRCGKYKDALKATISKSSAIEIKALISLLYSSAAMKDNHLATSDLFDEKLCGSNYKSVMSEARFKFLVNCLRFGNKNTRDERKKTDSFASIRKYGIHLLHCNEHYKPGSYMTIEDVASHLNTV</sequence>
<evidence type="ECO:0000313" key="3">
    <source>
        <dbReference type="Proteomes" id="UP001458880"/>
    </source>
</evidence>
<dbReference type="Proteomes" id="UP001458880">
    <property type="component" value="Unassembled WGS sequence"/>
</dbReference>
<reference evidence="2 3" key="1">
    <citation type="journal article" date="2024" name="BMC Genomics">
        <title>De novo assembly and annotation of Popillia japonica's genome with initial clues to its potential as an invasive pest.</title>
        <authorList>
            <person name="Cucini C."/>
            <person name="Boschi S."/>
            <person name="Funari R."/>
            <person name="Cardaioli E."/>
            <person name="Iannotti N."/>
            <person name="Marturano G."/>
            <person name="Paoli F."/>
            <person name="Bruttini M."/>
            <person name="Carapelli A."/>
            <person name="Frati F."/>
            <person name="Nardi F."/>
        </authorList>
    </citation>
    <scope>NUCLEOTIDE SEQUENCE [LARGE SCALE GENOMIC DNA]</scope>
    <source>
        <strain evidence="2">DMR45628</strain>
    </source>
</reference>
<name>A0AAW1LQ27_POPJA</name>
<protein>
    <submittedName>
        <fullName evidence="2">Transposase IS4</fullName>
    </submittedName>
</protein>
<comment type="caution">
    <text evidence="2">The sequence shown here is derived from an EMBL/GenBank/DDBJ whole genome shotgun (WGS) entry which is preliminary data.</text>
</comment>
<accession>A0AAW1LQ27</accession>